<evidence type="ECO:0000313" key="3">
    <source>
        <dbReference type="Proteomes" id="UP000009131"/>
    </source>
</evidence>
<dbReference type="EMBL" id="BABT02000028">
    <property type="protein sequence ID" value="GAA94092.1"/>
    <property type="molecule type" value="Genomic_DNA"/>
</dbReference>
<name>G7DU32_MIXOS</name>
<protein>
    <submittedName>
        <fullName evidence="2">Uncharacterized protein</fullName>
    </submittedName>
</protein>
<dbReference type="Proteomes" id="UP000009131">
    <property type="component" value="Unassembled WGS sequence"/>
</dbReference>
<evidence type="ECO:0000313" key="2">
    <source>
        <dbReference type="EMBL" id="GAA94092.1"/>
    </source>
</evidence>
<sequence length="71" mass="6869">MFAKLLALAMLATAGLVAADPFNPLTQIAGTVSGTLDGAFGGIVGGMTDGTTVTGGNSPASGFKRIVTTPA</sequence>
<dbReference type="HOGENOM" id="CLU_2904690_0_0_1"/>
<feature type="signal peptide" evidence="1">
    <location>
        <begin position="1"/>
        <end position="19"/>
    </location>
</feature>
<feature type="chain" id="PRO_5003492312" evidence="1">
    <location>
        <begin position="20"/>
        <end position="71"/>
    </location>
</feature>
<evidence type="ECO:0000256" key="1">
    <source>
        <dbReference type="SAM" id="SignalP"/>
    </source>
</evidence>
<comment type="caution">
    <text evidence="2">The sequence shown here is derived from an EMBL/GenBank/DDBJ whole genome shotgun (WGS) entry which is preliminary data.</text>
</comment>
<proteinExistence type="predicted"/>
<organism evidence="2 3">
    <name type="scientific">Mixia osmundae (strain CBS 9802 / IAM 14324 / JCM 22182 / KY 12970)</name>
    <dbReference type="NCBI Taxonomy" id="764103"/>
    <lineage>
        <taxon>Eukaryota</taxon>
        <taxon>Fungi</taxon>
        <taxon>Dikarya</taxon>
        <taxon>Basidiomycota</taxon>
        <taxon>Pucciniomycotina</taxon>
        <taxon>Mixiomycetes</taxon>
        <taxon>Mixiales</taxon>
        <taxon>Mixiaceae</taxon>
        <taxon>Mixia</taxon>
    </lineage>
</organism>
<reference evidence="2 3" key="2">
    <citation type="journal article" date="2012" name="Open Biol.">
        <title>Characteristics of nucleosomes and linker DNA regions on the genome of the basidiomycete Mixia osmundae revealed by mono- and dinucleosome mapping.</title>
        <authorList>
            <person name="Nishida H."/>
            <person name="Kondo S."/>
            <person name="Matsumoto T."/>
            <person name="Suzuki Y."/>
            <person name="Yoshikawa H."/>
            <person name="Taylor T.D."/>
            <person name="Sugiyama J."/>
        </authorList>
    </citation>
    <scope>NUCLEOTIDE SEQUENCE [LARGE SCALE GENOMIC DNA]</scope>
    <source>
        <strain evidence="3">CBS 9802 / IAM 14324 / JCM 22182 / KY 12970</strain>
    </source>
</reference>
<reference evidence="2 3" key="1">
    <citation type="journal article" date="2011" name="J. Gen. Appl. Microbiol.">
        <title>Draft genome sequencing of the enigmatic basidiomycete Mixia osmundae.</title>
        <authorList>
            <person name="Nishida H."/>
            <person name="Nagatsuka Y."/>
            <person name="Sugiyama J."/>
        </authorList>
    </citation>
    <scope>NUCLEOTIDE SEQUENCE [LARGE SCALE GENOMIC DNA]</scope>
    <source>
        <strain evidence="3">CBS 9802 / IAM 14324 / JCM 22182 / KY 12970</strain>
    </source>
</reference>
<dbReference type="InParanoid" id="G7DU32"/>
<accession>G7DU32</accession>
<keyword evidence="3" id="KW-1185">Reference proteome</keyword>
<dbReference type="AlphaFoldDB" id="G7DU32"/>
<keyword evidence="1" id="KW-0732">Signal</keyword>
<gene>
    <name evidence="2" type="primary">Mo00739</name>
    <name evidence="2" type="ORF">E5Q_00739</name>
</gene>